<sequence length="173" mass="18801">MYSVFQNTCNTTAFLLQLLYCNNIGLHGNLYIRQISPASGKNISSLISACLILINTPPACDARLRLIPVFFKTNPRPTTPDPNPDPSHPTQHPPPRPQHPHHPGLPTDLTPSLLIAILDLYLGEGYPSSIGLARTTTTPTPTITLITTTATTMVRETESAPAKTTPKQPKCKT</sequence>
<dbReference type="EMBL" id="JADNYJ010000091">
    <property type="protein sequence ID" value="KAF8887231.1"/>
    <property type="molecule type" value="Genomic_DNA"/>
</dbReference>
<evidence type="ECO:0000256" key="1">
    <source>
        <dbReference type="SAM" id="MobiDB-lite"/>
    </source>
</evidence>
<gene>
    <name evidence="2" type="ORF">CPB84DRAFT_1523123</name>
</gene>
<evidence type="ECO:0000313" key="2">
    <source>
        <dbReference type="EMBL" id="KAF8887231.1"/>
    </source>
</evidence>
<keyword evidence="3" id="KW-1185">Reference proteome</keyword>
<reference evidence="2" key="1">
    <citation type="submission" date="2020-11" db="EMBL/GenBank/DDBJ databases">
        <authorList>
            <consortium name="DOE Joint Genome Institute"/>
            <person name="Ahrendt S."/>
            <person name="Riley R."/>
            <person name="Andreopoulos W."/>
            <person name="LaButti K."/>
            <person name="Pangilinan J."/>
            <person name="Ruiz-duenas F.J."/>
            <person name="Barrasa J.M."/>
            <person name="Sanchez-Garcia M."/>
            <person name="Camarero S."/>
            <person name="Miyauchi S."/>
            <person name="Serrano A."/>
            <person name="Linde D."/>
            <person name="Babiker R."/>
            <person name="Drula E."/>
            <person name="Ayuso-Fernandez I."/>
            <person name="Pacheco R."/>
            <person name="Padilla G."/>
            <person name="Ferreira P."/>
            <person name="Barriuso J."/>
            <person name="Kellner H."/>
            <person name="Castanera R."/>
            <person name="Alfaro M."/>
            <person name="Ramirez L."/>
            <person name="Pisabarro A.G."/>
            <person name="Kuo A."/>
            <person name="Tritt A."/>
            <person name="Lipzen A."/>
            <person name="He G."/>
            <person name="Yan M."/>
            <person name="Ng V."/>
            <person name="Cullen D."/>
            <person name="Martin F."/>
            <person name="Rosso M.-N."/>
            <person name="Henrissat B."/>
            <person name="Hibbett D."/>
            <person name="Martinez A.T."/>
            <person name="Grigoriev I.V."/>
        </authorList>
    </citation>
    <scope>NUCLEOTIDE SEQUENCE</scope>
    <source>
        <strain evidence="2">AH 44721</strain>
    </source>
</reference>
<evidence type="ECO:0000313" key="3">
    <source>
        <dbReference type="Proteomes" id="UP000724874"/>
    </source>
</evidence>
<feature type="compositionally biased region" description="Pro residues" evidence="1">
    <location>
        <begin position="77"/>
        <end position="97"/>
    </location>
</feature>
<dbReference type="Proteomes" id="UP000724874">
    <property type="component" value="Unassembled WGS sequence"/>
</dbReference>
<dbReference type="AlphaFoldDB" id="A0A9P5NIH2"/>
<organism evidence="2 3">
    <name type="scientific">Gymnopilus junonius</name>
    <name type="common">Spectacular rustgill mushroom</name>
    <name type="synonym">Gymnopilus spectabilis subsp. junonius</name>
    <dbReference type="NCBI Taxonomy" id="109634"/>
    <lineage>
        <taxon>Eukaryota</taxon>
        <taxon>Fungi</taxon>
        <taxon>Dikarya</taxon>
        <taxon>Basidiomycota</taxon>
        <taxon>Agaricomycotina</taxon>
        <taxon>Agaricomycetes</taxon>
        <taxon>Agaricomycetidae</taxon>
        <taxon>Agaricales</taxon>
        <taxon>Agaricineae</taxon>
        <taxon>Hymenogastraceae</taxon>
        <taxon>Gymnopilus</taxon>
    </lineage>
</organism>
<protein>
    <submittedName>
        <fullName evidence="2">Uncharacterized protein</fullName>
    </submittedName>
</protein>
<feature type="region of interest" description="Disordered" evidence="1">
    <location>
        <begin position="73"/>
        <end position="106"/>
    </location>
</feature>
<proteinExistence type="predicted"/>
<name>A0A9P5NIH2_GYMJU</name>
<comment type="caution">
    <text evidence="2">The sequence shown here is derived from an EMBL/GenBank/DDBJ whole genome shotgun (WGS) entry which is preliminary data.</text>
</comment>
<accession>A0A9P5NIH2</accession>